<dbReference type="GO" id="GO:0005829">
    <property type="term" value="C:cytosol"/>
    <property type="evidence" value="ECO:0007669"/>
    <property type="project" value="TreeGrafter"/>
</dbReference>
<evidence type="ECO:0000256" key="3">
    <source>
        <dbReference type="ARBA" id="ARBA00023027"/>
    </source>
</evidence>
<dbReference type="GO" id="GO:0051287">
    <property type="term" value="F:NAD binding"/>
    <property type="evidence" value="ECO:0007669"/>
    <property type="project" value="InterPro"/>
</dbReference>
<evidence type="ECO:0000259" key="5">
    <source>
        <dbReference type="Pfam" id="PF00389"/>
    </source>
</evidence>
<dbReference type="EMBL" id="FKBS01000006">
    <property type="protein sequence ID" value="SAH81743.1"/>
    <property type="molecule type" value="Genomic_DNA"/>
</dbReference>
<dbReference type="Proteomes" id="UP000077037">
    <property type="component" value="Unassembled WGS sequence"/>
</dbReference>
<protein>
    <submittedName>
        <fullName evidence="7">D-isomer specific 2-hydroxyacid dehydrogenase</fullName>
        <ecNumber evidence="7">1.1.1.79</ecNumber>
    </submittedName>
</protein>
<keyword evidence="2 4" id="KW-0560">Oxidoreductase</keyword>
<evidence type="ECO:0000256" key="2">
    <source>
        <dbReference type="ARBA" id="ARBA00023002"/>
    </source>
</evidence>
<organism evidence="7 8">
    <name type="scientific">Bordetella ansorpii</name>
    <dbReference type="NCBI Taxonomy" id="288768"/>
    <lineage>
        <taxon>Bacteria</taxon>
        <taxon>Pseudomonadati</taxon>
        <taxon>Pseudomonadota</taxon>
        <taxon>Betaproteobacteria</taxon>
        <taxon>Burkholderiales</taxon>
        <taxon>Alcaligenaceae</taxon>
        <taxon>Bordetella</taxon>
    </lineage>
</organism>
<feature type="domain" description="D-isomer specific 2-hydroxyacid dehydrogenase catalytic" evidence="5">
    <location>
        <begin position="6"/>
        <end position="309"/>
    </location>
</feature>
<dbReference type="InterPro" id="IPR036291">
    <property type="entry name" value="NAD(P)-bd_dom_sf"/>
</dbReference>
<dbReference type="Gene3D" id="3.40.50.720">
    <property type="entry name" value="NAD(P)-binding Rossmann-like Domain"/>
    <property type="match status" value="2"/>
</dbReference>
<dbReference type="EC" id="1.1.1.79" evidence="7"/>
<keyword evidence="3" id="KW-0520">NAD</keyword>
<dbReference type="OrthoDB" id="9805416at2"/>
<evidence type="ECO:0000313" key="7">
    <source>
        <dbReference type="EMBL" id="SAH81743.1"/>
    </source>
</evidence>
<dbReference type="PANTHER" id="PTHR10996:SF178">
    <property type="entry name" value="2-HYDROXYACID DEHYDROGENASE YGL185C-RELATED"/>
    <property type="match status" value="1"/>
</dbReference>
<dbReference type="Pfam" id="PF00389">
    <property type="entry name" value="2-Hacid_dh"/>
    <property type="match status" value="1"/>
</dbReference>
<dbReference type="PANTHER" id="PTHR10996">
    <property type="entry name" value="2-HYDROXYACID DEHYDROGENASE-RELATED"/>
    <property type="match status" value="1"/>
</dbReference>
<evidence type="ECO:0000313" key="8">
    <source>
        <dbReference type="Proteomes" id="UP000077037"/>
    </source>
</evidence>
<evidence type="ECO:0000259" key="6">
    <source>
        <dbReference type="Pfam" id="PF02826"/>
    </source>
</evidence>
<dbReference type="RefSeq" id="WP_066406746.1">
    <property type="nucleotide sequence ID" value="NZ_FKBS01000006.1"/>
</dbReference>
<dbReference type="SUPFAM" id="SSF51735">
    <property type="entry name" value="NAD(P)-binding Rossmann-fold domains"/>
    <property type="match status" value="1"/>
</dbReference>
<dbReference type="InterPro" id="IPR050223">
    <property type="entry name" value="D-isomer_2-hydroxyacid_DH"/>
</dbReference>
<evidence type="ECO:0000256" key="1">
    <source>
        <dbReference type="ARBA" id="ARBA00022857"/>
    </source>
</evidence>
<dbReference type="AlphaFoldDB" id="A0A157KAP9"/>
<dbReference type="InterPro" id="IPR006140">
    <property type="entry name" value="D-isomer_DH_NAD-bd"/>
</dbReference>
<reference evidence="7 8" key="1">
    <citation type="submission" date="2016-03" db="EMBL/GenBank/DDBJ databases">
        <authorList>
            <consortium name="Pathogen Informatics"/>
        </authorList>
    </citation>
    <scope>NUCLEOTIDE SEQUENCE [LARGE SCALE GENOMIC DNA]</scope>
    <source>
        <strain evidence="7 8">NCTC13364</strain>
    </source>
</reference>
<dbReference type="Pfam" id="PF02826">
    <property type="entry name" value="2-Hacid_dh_C"/>
    <property type="match status" value="1"/>
</dbReference>
<dbReference type="FunFam" id="3.40.50.720:FF:000213">
    <property type="entry name" value="Putative 2-hydroxyacid dehydrogenase"/>
    <property type="match status" value="1"/>
</dbReference>
<dbReference type="GO" id="GO:0030267">
    <property type="term" value="F:glyoxylate reductase (NADPH) activity"/>
    <property type="evidence" value="ECO:0007669"/>
    <property type="project" value="UniProtKB-EC"/>
</dbReference>
<accession>A0A157KAP9</accession>
<keyword evidence="1" id="KW-0521">NADP</keyword>
<dbReference type="CDD" id="cd12156">
    <property type="entry name" value="HPPR"/>
    <property type="match status" value="1"/>
</dbReference>
<evidence type="ECO:0000256" key="4">
    <source>
        <dbReference type="RuleBase" id="RU003719"/>
    </source>
</evidence>
<dbReference type="GO" id="GO:0016618">
    <property type="term" value="F:hydroxypyruvate reductase [NAD(P)H] activity"/>
    <property type="evidence" value="ECO:0007669"/>
    <property type="project" value="TreeGrafter"/>
</dbReference>
<name>A0A157KAP9_9BORD</name>
<sequence>MKPVLLVLNALADVYLDQLREHYDVRYEPTAAGRAAAIGHAGAGDIRVVLTNGTVGLTGDEMARLANLELACALGAGYENLDVDAARSQGIAVANGAGTNDDCVADHAFALLLAAVRSLRSLDAHTRAGGWRDGLPPLPNFSHQRLGILGLGTIGRKIAQRARGFDLEVGYHNRRKLEDSPHAYFDSALALAEWADYLVVMTPGGAATRHMVDAQMLRALGSKGYVVNMARGSVVDTQALAAALREGVIAGAGLDVYESEPDAPAELIGLDNIVLTPHVGGNSPRAMAMSVQRFIDNAQRHFAGQPMISPL</sequence>
<dbReference type="SUPFAM" id="SSF52283">
    <property type="entry name" value="Formate/glycerate dehydrogenase catalytic domain-like"/>
    <property type="match status" value="1"/>
</dbReference>
<gene>
    <name evidence="7" type="primary">ghrB_1</name>
    <name evidence="7" type="ORF">SAMEA1982600_00273</name>
</gene>
<comment type="similarity">
    <text evidence="4">Belongs to the D-isomer specific 2-hydroxyacid dehydrogenase family.</text>
</comment>
<feature type="domain" description="D-isomer specific 2-hydroxyacid dehydrogenase NAD-binding" evidence="6">
    <location>
        <begin position="109"/>
        <end position="280"/>
    </location>
</feature>
<dbReference type="InterPro" id="IPR006139">
    <property type="entry name" value="D-isomer_2_OHA_DH_cat_dom"/>
</dbReference>
<proteinExistence type="inferred from homology"/>